<keyword evidence="4" id="KW-1185">Reference proteome</keyword>
<dbReference type="PANTHER" id="PTHR31008:SF15">
    <property type="entry name" value="GPI-ANCHORED ADHESIN-LIKE PROTEIN"/>
    <property type="match status" value="1"/>
</dbReference>
<dbReference type="InterPro" id="IPR057287">
    <property type="entry name" value="Ndx_N"/>
</dbReference>
<evidence type="ECO:0000313" key="3">
    <source>
        <dbReference type="EMBL" id="CAI9270764.1"/>
    </source>
</evidence>
<dbReference type="Pfam" id="PF25246">
    <property type="entry name" value="Nodulin_N"/>
    <property type="match status" value="1"/>
</dbReference>
<evidence type="ECO:0000256" key="1">
    <source>
        <dbReference type="SAM" id="MobiDB-lite"/>
    </source>
</evidence>
<accession>A0AA35Y824</accession>
<dbReference type="Proteomes" id="UP001177003">
    <property type="component" value="Chromosome 2"/>
</dbReference>
<dbReference type="EMBL" id="OX465078">
    <property type="protein sequence ID" value="CAI9270764.1"/>
    <property type="molecule type" value="Genomic_DNA"/>
</dbReference>
<sequence length="241" mass="27100">MELDMPLDYSSFQLSPKHSRCELIFSSIGNTEKLASGLVKPILTHLKVVEEQVGSSAQFIKLEVNKRKNVDSWCTKGTLERFVHFVSTPKIVELVITFDAEMSQLEGSSDQPSSNIGDGRSSTTTRADAIKKELLREIDVRLIAVKQDLNTACARATAASFNHDPVADLQLFAERFGATRLKIFANKVVFFDWFKMKLPQCKDSHLMVAVSRLNSKILSIMLQLCEVEIISFFWLQAQLKA</sequence>
<reference evidence="3" key="1">
    <citation type="submission" date="2023-04" db="EMBL/GenBank/DDBJ databases">
        <authorList>
            <person name="Vijverberg K."/>
            <person name="Xiong W."/>
            <person name="Schranz E."/>
        </authorList>
    </citation>
    <scope>NUCLEOTIDE SEQUENCE</scope>
</reference>
<name>A0AA35Y824_LACSI</name>
<organism evidence="3 4">
    <name type="scientific">Lactuca saligna</name>
    <name type="common">Willowleaf lettuce</name>
    <dbReference type="NCBI Taxonomy" id="75948"/>
    <lineage>
        <taxon>Eukaryota</taxon>
        <taxon>Viridiplantae</taxon>
        <taxon>Streptophyta</taxon>
        <taxon>Embryophyta</taxon>
        <taxon>Tracheophyta</taxon>
        <taxon>Spermatophyta</taxon>
        <taxon>Magnoliopsida</taxon>
        <taxon>eudicotyledons</taxon>
        <taxon>Gunneridae</taxon>
        <taxon>Pentapetalae</taxon>
        <taxon>asterids</taxon>
        <taxon>campanulids</taxon>
        <taxon>Asterales</taxon>
        <taxon>Asteraceae</taxon>
        <taxon>Cichorioideae</taxon>
        <taxon>Cichorieae</taxon>
        <taxon>Lactucinae</taxon>
        <taxon>Lactuca</taxon>
    </lineage>
</organism>
<evidence type="ECO:0000313" key="4">
    <source>
        <dbReference type="Proteomes" id="UP001177003"/>
    </source>
</evidence>
<dbReference type="AlphaFoldDB" id="A0AA35Y824"/>
<feature type="region of interest" description="Disordered" evidence="1">
    <location>
        <begin position="105"/>
        <end position="124"/>
    </location>
</feature>
<proteinExistence type="predicted"/>
<evidence type="ECO:0000259" key="2">
    <source>
        <dbReference type="Pfam" id="PF25246"/>
    </source>
</evidence>
<gene>
    <name evidence="3" type="ORF">LSALG_LOCUS11061</name>
</gene>
<protein>
    <recommendedName>
        <fullName evidence="2">Nodulin homeobox N-terminal domain-containing protein</fullName>
    </recommendedName>
</protein>
<dbReference type="PANTHER" id="PTHR31008">
    <property type="entry name" value="COP1-INTERACTING PROTEIN-RELATED"/>
    <property type="match status" value="1"/>
</dbReference>
<feature type="domain" description="Nodulin homeobox N-terminal" evidence="2">
    <location>
        <begin position="199"/>
        <end position="233"/>
    </location>
</feature>